<sequence>MHNAFDILVDGRACIKRLYAQAVVGMVMLAATVLVLARAFTCLSAAA</sequence>
<dbReference type="AlphaFoldDB" id="A0A1G6RV04"/>
<evidence type="ECO:0000256" key="1">
    <source>
        <dbReference type="SAM" id="Phobius"/>
    </source>
</evidence>
<keyword evidence="1" id="KW-1133">Transmembrane helix</keyword>
<keyword evidence="1" id="KW-0812">Transmembrane</keyword>
<keyword evidence="1" id="KW-0472">Membrane</keyword>
<gene>
    <name evidence="2" type="ORF">SAMN05216337_1007130</name>
</gene>
<dbReference type="Proteomes" id="UP000199245">
    <property type="component" value="Unassembled WGS sequence"/>
</dbReference>
<evidence type="ECO:0000313" key="3">
    <source>
        <dbReference type="Proteomes" id="UP000199245"/>
    </source>
</evidence>
<feature type="transmembrane region" description="Helical" evidence="1">
    <location>
        <begin position="18"/>
        <end position="37"/>
    </location>
</feature>
<dbReference type="EMBL" id="FMZW01000007">
    <property type="protein sequence ID" value="SDD08234.1"/>
    <property type="molecule type" value="Genomic_DNA"/>
</dbReference>
<reference evidence="2 3" key="1">
    <citation type="submission" date="2016-10" db="EMBL/GenBank/DDBJ databases">
        <authorList>
            <person name="de Groot N.N."/>
        </authorList>
    </citation>
    <scope>NUCLEOTIDE SEQUENCE [LARGE SCALE GENOMIC DNA]</scope>
    <source>
        <strain evidence="2 3">R5</strain>
    </source>
</reference>
<evidence type="ECO:0000313" key="2">
    <source>
        <dbReference type="EMBL" id="SDD08234.1"/>
    </source>
</evidence>
<name>A0A1G6RV04_9BRAD</name>
<dbReference type="RefSeq" id="WP_176936837.1">
    <property type="nucleotide sequence ID" value="NZ_FMZW01000007.1"/>
</dbReference>
<accession>A0A1G6RV04</accession>
<protein>
    <submittedName>
        <fullName evidence="2">Uncharacterized protein</fullName>
    </submittedName>
</protein>
<organism evidence="2 3">
    <name type="scientific">Bradyrhizobium brasilense</name>
    <dbReference type="NCBI Taxonomy" id="1419277"/>
    <lineage>
        <taxon>Bacteria</taxon>
        <taxon>Pseudomonadati</taxon>
        <taxon>Pseudomonadota</taxon>
        <taxon>Alphaproteobacteria</taxon>
        <taxon>Hyphomicrobiales</taxon>
        <taxon>Nitrobacteraceae</taxon>
        <taxon>Bradyrhizobium</taxon>
    </lineage>
</organism>
<proteinExistence type="predicted"/>